<name>A0A1F7U3P9_9BACT</name>
<dbReference type="GO" id="GO:0005840">
    <property type="term" value="C:ribosome"/>
    <property type="evidence" value="ECO:0007669"/>
    <property type="project" value="UniProtKB-KW"/>
</dbReference>
<dbReference type="NCBIfam" id="TIGR00029">
    <property type="entry name" value="S20"/>
    <property type="match status" value="1"/>
</dbReference>
<evidence type="ECO:0000256" key="2">
    <source>
        <dbReference type="ARBA" id="ARBA00022884"/>
    </source>
</evidence>
<dbReference type="GO" id="GO:0019843">
    <property type="term" value="F:rRNA binding"/>
    <property type="evidence" value="ECO:0007669"/>
    <property type="project" value="UniProtKB-UniRule"/>
</dbReference>
<dbReference type="AlphaFoldDB" id="A0A1F7U3P9"/>
<comment type="similarity">
    <text evidence="6">Belongs to the bacterial ribosomal protein bS20 family.</text>
</comment>
<dbReference type="Pfam" id="PF01649">
    <property type="entry name" value="Ribosomal_S20p"/>
    <property type="match status" value="1"/>
</dbReference>
<keyword evidence="3 6" id="KW-0689">Ribosomal protein</keyword>
<dbReference type="InterPro" id="IPR036510">
    <property type="entry name" value="Ribosomal_bS20_sf"/>
</dbReference>
<dbReference type="InterPro" id="IPR002583">
    <property type="entry name" value="Ribosomal_bS20"/>
</dbReference>
<keyword evidence="4 6" id="KW-0687">Ribonucleoprotein</keyword>
<dbReference type="Gene3D" id="1.20.58.110">
    <property type="entry name" value="Ribosomal protein S20"/>
    <property type="match status" value="1"/>
</dbReference>
<gene>
    <name evidence="6" type="primary">rpsT</name>
    <name evidence="7" type="ORF">A3D72_02995</name>
</gene>
<evidence type="ECO:0000313" key="7">
    <source>
        <dbReference type="EMBL" id="OGL72886.1"/>
    </source>
</evidence>
<accession>A0A1F7U3P9</accession>
<sequence>MPIKHAAEKALRQAKKAAARNKAVISRIKDLRKKALRAAKEKKADAAKEALRAFGKALDKAAQRKIVAKNAAARLKSRLAKALQRAA</sequence>
<evidence type="ECO:0000256" key="1">
    <source>
        <dbReference type="ARBA" id="ARBA00022730"/>
    </source>
</evidence>
<dbReference type="STRING" id="1802391.A3D72_02995"/>
<dbReference type="HAMAP" id="MF_00500">
    <property type="entry name" value="Ribosomal_bS20"/>
    <property type="match status" value="1"/>
</dbReference>
<dbReference type="EMBL" id="MGDZ01000046">
    <property type="protein sequence ID" value="OGL72886.1"/>
    <property type="molecule type" value="Genomic_DNA"/>
</dbReference>
<evidence type="ECO:0000256" key="6">
    <source>
        <dbReference type="HAMAP-Rule" id="MF_00500"/>
    </source>
</evidence>
<protein>
    <recommendedName>
        <fullName evidence="5 6">Small ribosomal subunit protein bS20</fullName>
    </recommendedName>
</protein>
<evidence type="ECO:0000256" key="5">
    <source>
        <dbReference type="ARBA" id="ARBA00035136"/>
    </source>
</evidence>
<comment type="function">
    <text evidence="6">Binds directly to 16S ribosomal RNA.</text>
</comment>
<dbReference type="GO" id="GO:1990904">
    <property type="term" value="C:ribonucleoprotein complex"/>
    <property type="evidence" value="ECO:0007669"/>
    <property type="project" value="UniProtKB-KW"/>
</dbReference>
<evidence type="ECO:0000256" key="3">
    <source>
        <dbReference type="ARBA" id="ARBA00022980"/>
    </source>
</evidence>
<dbReference type="SUPFAM" id="SSF46992">
    <property type="entry name" value="Ribosomal protein S20"/>
    <property type="match status" value="1"/>
</dbReference>
<organism evidence="7 8">
    <name type="scientific">Candidatus Uhrbacteria bacterium RIFCSPHIGHO2_02_FULL_57_19</name>
    <dbReference type="NCBI Taxonomy" id="1802391"/>
    <lineage>
        <taxon>Bacteria</taxon>
        <taxon>Candidatus Uhriibacteriota</taxon>
    </lineage>
</organism>
<reference evidence="7 8" key="1">
    <citation type="journal article" date="2016" name="Nat. Commun.">
        <title>Thousands of microbial genomes shed light on interconnected biogeochemical processes in an aquifer system.</title>
        <authorList>
            <person name="Anantharaman K."/>
            <person name="Brown C.T."/>
            <person name="Hug L.A."/>
            <person name="Sharon I."/>
            <person name="Castelle C.J."/>
            <person name="Probst A.J."/>
            <person name="Thomas B.C."/>
            <person name="Singh A."/>
            <person name="Wilkins M.J."/>
            <person name="Karaoz U."/>
            <person name="Brodie E.L."/>
            <person name="Williams K.H."/>
            <person name="Hubbard S.S."/>
            <person name="Banfield J.F."/>
        </authorList>
    </citation>
    <scope>NUCLEOTIDE SEQUENCE [LARGE SCALE GENOMIC DNA]</scope>
</reference>
<comment type="caution">
    <text evidence="7">The sequence shown here is derived from an EMBL/GenBank/DDBJ whole genome shotgun (WGS) entry which is preliminary data.</text>
</comment>
<dbReference type="GO" id="GO:0003735">
    <property type="term" value="F:structural constituent of ribosome"/>
    <property type="evidence" value="ECO:0007669"/>
    <property type="project" value="InterPro"/>
</dbReference>
<dbReference type="GO" id="GO:0006412">
    <property type="term" value="P:translation"/>
    <property type="evidence" value="ECO:0007669"/>
    <property type="project" value="UniProtKB-UniRule"/>
</dbReference>
<keyword evidence="1 6" id="KW-0699">rRNA-binding</keyword>
<evidence type="ECO:0000256" key="4">
    <source>
        <dbReference type="ARBA" id="ARBA00023274"/>
    </source>
</evidence>
<proteinExistence type="inferred from homology"/>
<evidence type="ECO:0000313" key="8">
    <source>
        <dbReference type="Proteomes" id="UP000176303"/>
    </source>
</evidence>
<keyword evidence="2 6" id="KW-0694">RNA-binding</keyword>
<dbReference type="Proteomes" id="UP000176303">
    <property type="component" value="Unassembled WGS sequence"/>
</dbReference>